<dbReference type="SMART" id="SM00387">
    <property type="entry name" value="HATPase_c"/>
    <property type="match status" value="1"/>
</dbReference>
<gene>
    <name evidence="9" type="ORF">LXM26_03440</name>
</gene>
<evidence type="ECO:0000313" key="9">
    <source>
        <dbReference type="EMBL" id="MCF0060531.1"/>
    </source>
</evidence>
<dbReference type="InterPro" id="IPR003661">
    <property type="entry name" value="HisK_dim/P_dom"/>
</dbReference>
<dbReference type="PROSITE" id="PS50109">
    <property type="entry name" value="HIS_KIN"/>
    <property type="match status" value="1"/>
</dbReference>
<dbReference type="AlphaFoldDB" id="A0A9X1PKM0"/>
<dbReference type="Proteomes" id="UP001139000">
    <property type="component" value="Unassembled WGS sequence"/>
</dbReference>
<organism evidence="9 10">
    <name type="scientific">Dyadobacter chenwenxiniae</name>
    <dbReference type="NCBI Taxonomy" id="2906456"/>
    <lineage>
        <taxon>Bacteria</taxon>
        <taxon>Pseudomonadati</taxon>
        <taxon>Bacteroidota</taxon>
        <taxon>Cytophagia</taxon>
        <taxon>Cytophagales</taxon>
        <taxon>Spirosomataceae</taxon>
        <taxon>Dyadobacter</taxon>
    </lineage>
</organism>
<comment type="catalytic activity">
    <reaction evidence="1">
        <text>ATP + protein L-histidine = ADP + protein N-phospho-L-histidine.</text>
        <dbReference type="EC" id="2.7.13.3"/>
    </reaction>
</comment>
<dbReference type="GO" id="GO:0004721">
    <property type="term" value="F:phosphoprotein phosphatase activity"/>
    <property type="evidence" value="ECO:0007669"/>
    <property type="project" value="TreeGrafter"/>
</dbReference>
<evidence type="ECO:0000256" key="1">
    <source>
        <dbReference type="ARBA" id="ARBA00000085"/>
    </source>
</evidence>
<dbReference type="SUPFAM" id="SSF55874">
    <property type="entry name" value="ATPase domain of HSP90 chaperone/DNA topoisomerase II/histidine kinase"/>
    <property type="match status" value="1"/>
</dbReference>
<evidence type="ECO:0000256" key="3">
    <source>
        <dbReference type="ARBA" id="ARBA00022553"/>
    </source>
</evidence>
<dbReference type="Pfam" id="PF00512">
    <property type="entry name" value="HisKA"/>
    <property type="match status" value="1"/>
</dbReference>
<dbReference type="PANTHER" id="PTHR45453:SF1">
    <property type="entry name" value="PHOSPHATE REGULON SENSOR PROTEIN PHOR"/>
    <property type="match status" value="1"/>
</dbReference>
<comment type="caution">
    <text evidence="9">The sequence shown here is derived from an EMBL/GenBank/DDBJ whole genome shotgun (WGS) entry which is preliminary data.</text>
</comment>
<feature type="transmembrane region" description="Helical" evidence="7">
    <location>
        <begin position="7"/>
        <end position="28"/>
    </location>
</feature>
<feature type="domain" description="Histidine kinase" evidence="8">
    <location>
        <begin position="250"/>
        <end position="463"/>
    </location>
</feature>
<dbReference type="Gene3D" id="1.10.287.130">
    <property type="match status" value="1"/>
</dbReference>
<dbReference type="InterPro" id="IPR036890">
    <property type="entry name" value="HATPase_C_sf"/>
</dbReference>
<keyword evidence="7" id="KW-1133">Transmembrane helix</keyword>
<evidence type="ECO:0000259" key="8">
    <source>
        <dbReference type="PROSITE" id="PS50109"/>
    </source>
</evidence>
<dbReference type="CDD" id="cd00082">
    <property type="entry name" value="HisKA"/>
    <property type="match status" value="1"/>
</dbReference>
<dbReference type="InterPro" id="IPR050351">
    <property type="entry name" value="BphY/WalK/GraS-like"/>
</dbReference>
<dbReference type="SMART" id="SM00388">
    <property type="entry name" value="HisKA"/>
    <property type="match status" value="1"/>
</dbReference>
<keyword evidence="7" id="KW-0812">Transmembrane</keyword>
<accession>A0A9X1PKM0</accession>
<dbReference type="GO" id="GO:0016036">
    <property type="term" value="P:cellular response to phosphate starvation"/>
    <property type="evidence" value="ECO:0007669"/>
    <property type="project" value="TreeGrafter"/>
</dbReference>
<evidence type="ECO:0000313" key="10">
    <source>
        <dbReference type="Proteomes" id="UP001139000"/>
    </source>
</evidence>
<evidence type="ECO:0000256" key="4">
    <source>
        <dbReference type="ARBA" id="ARBA00022679"/>
    </source>
</evidence>
<dbReference type="CDD" id="cd00075">
    <property type="entry name" value="HATPase"/>
    <property type="match status" value="1"/>
</dbReference>
<sequence length="463" mass="52786">MKLRIRSIFWLMTCCIVAINAFQGYWLWTTYRLNKQQFIQTAQNAMFQVVEAQQLADADHMFGKDHEKMGDVNGVERSRMIIKKFRTPDSRRASMFFTSSDTPADTLAKRLSNKLMLGWTKGGLLDLTKFKKIYRAEMARRGISTDFTLDTLTIKPKKKEDNVYIFNSEEVAVEDGSGLSTVAMPINPIKNQFVKATFLSPFSYLLRQMAWLLGSSMFLLMLTSSCFIFMLTTILRQKKLSEIKNDFINNMTHELKTPIATVTAAVDALMHFGAINDPGKAQAYLQISHHNLQHLAAMVEKVLNLAVDEKRELTLNREPVSLAVMVQELVDNHQLKAQKLIYFDTDIPAEAVVCVDSMHFSNALNNLIDNAINYSYDQVRISMCYKREADNWRLIICDNGIGIPKAYHGAIFERFFRVPTGDLHQVKGFGLGLAYVQQVMQRHGGKIRVSSELEKGSKFILEF</sequence>
<dbReference type="GO" id="GO:0005886">
    <property type="term" value="C:plasma membrane"/>
    <property type="evidence" value="ECO:0007669"/>
    <property type="project" value="TreeGrafter"/>
</dbReference>
<evidence type="ECO:0000256" key="2">
    <source>
        <dbReference type="ARBA" id="ARBA00012438"/>
    </source>
</evidence>
<dbReference type="RefSeq" id="WP_234653345.1">
    <property type="nucleotide sequence ID" value="NZ_CP094997.1"/>
</dbReference>
<dbReference type="InterPro" id="IPR036097">
    <property type="entry name" value="HisK_dim/P_sf"/>
</dbReference>
<reference evidence="9" key="1">
    <citation type="submission" date="2021-12" db="EMBL/GenBank/DDBJ databases">
        <title>Novel species in genus Dyadobacter.</title>
        <authorList>
            <person name="Ma C."/>
        </authorList>
    </citation>
    <scope>NUCLEOTIDE SEQUENCE</scope>
    <source>
        <strain evidence="9">LJ419</strain>
    </source>
</reference>
<keyword evidence="6" id="KW-0902">Two-component regulatory system</keyword>
<dbReference type="EC" id="2.7.13.3" evidence="2"/>
<dbReference type="PANTHER" id="PTHR45453">
    <property type="entry name" value="PHOSPHATE REGULON SENSOR PROTEIN PHOR"/>
    <property type="match status" value="1"/>
</dbReference>
<protein>
    <recommendedName>
        <fullName evidence="2">histidine kinase</fullName>
        <ecNumber evidence="2">2.7.13.3</ecNumber>
    </recommendedName>
</protein>
<evidence type="ECO:0000256" key="6">
    <source>
        <dbReference type="ARBA" id="ARBA00023012"/>
    </source>
</evidence>
<dbReference type="SUPFAM" id="SSF47384">
    <property type="entry name" value="Homodimeric domain of signal transducing histidine kinase"/>
    <property type="match status" value="1"/>
</dbReference>
<keyword evidence="10" id="KW-1185">Reference proteome</keyword>
<dbReference type="Pfam" id="PF02518">
    <property type="entry name" value="HATPase_c"/>
    <property type="match status" value="1"/>
</dbReference>
<dbReference type="InterPro" id="IPR004358">
    <property type="entry name" value="Sig_transdc_His_kin-like_C"/>
</dbReference>
<keyword evidence="5 9" id="KW-0418">Kinase</keyword>
<keyword evidence="3" id="KW-0597">Phosphoprotein</keyword>
<proteinExistence type="predicted"/>
<dbReference type="PRINTS" id="PR00344">
    <property type="entry name" value="BCTRLSENSOR"/>
</dbReference>
<evidence type="ECO:0000256" key="5">
    <source>
        <dbReference type="ARBA" id="ARBA00022777"/>
    </source>
</evidence>
<name>A0A9X1PKM0_9BACT</name>
<dbReference type="GO" id="GO:0000155">
    <property type="term" value="F:phosphorelay sensor kinase activity"/>
    <property type="evidence" value="ECO:0007669"/>
    <property type="project" value="InterPro"/>
</dbReference>
<dbReference type="FunFam" id="3.30.565.10:FF:000006">
    <property type="entry name" value="Sensor histidine kinase WalK"/>
    <property type="match status" value="1"/>
</dbReference>
<keyword evidence="7" id="KW-0472">Membrane</keyword>
<dbReference type="InterPro" id="IPR003594">
    <property type="entry name" value="HATPase_dom"/>
</dbReference>
<feature type="transmembrane region" description="Helical" evidence="7">
    <location>
        <begin position="209"/>
        <end position="235"/>
    </location>
</feature>
<evidence type="ECO:0000256" key="7">
    <source>
        <dbReference type="SAM" id="Phobius"/>
    </source>
</evidence>
<dbReference type="InterPro" id="IPR005467">
    <property type="entry name" value="His_kinase_dom"/>
</dbReference>
<dbReference type="Gene3D" id="3.30.565.10">
    <property type="entry name" value="Histidine kinase-like ATPase, C-terminal domain"/>
    <property type="match status" value="1"/>
</dbReference>
<dbReference type="EMBL" id="JAJTTC010000001">
    <property type="protein sequence ID" value="MCF0060531.1"/>
    <property type="molecule type" value="Genomic_DNA"/>
</dbReference>
<keyword evidence="4" id="KW-0808">Transferase</keyword>